<evidence type="ECO:0000256" key="1">
    <source>
        <dbReference type="SAM" id="MobiDB-lite"/>
    </source>
</evidence>
<protein>
    <submittedName>
        <fullName evidence="3">ATP-dependent endonuclease</fullName>
    </submittedName>
</protein>
<keyword evidence="3" id="KW-0255">Endonuclease</keyword>
<dbReference type="InterPro" id="IPR027417">
    <property type="entry name" value="P-loop_NTPase"/>
</dbReference>
<gene>
    <name evidence="3" type="ORF">EOT05_02560</name>
</gene>
<dbReference type="PANTHER" id="PTHR47642:SF5">
    <property type="entry name" value="ATP-DEPENDENT DNA HELICASE"/>
    <property type="match status" value="1"/>
</dbReference>
<dbReference type="Pfam" id="PF05970">
    <property type="entry name" value="PIF1"/>
    <property type="match status" value="1"/>
</dbReference>
<evidence type="ECO:0000313" key="3">
    <source>
        <dbReference type="EMBL" id="RWZ78609.1"/>
    </source>
</evidence>
<dbReference type="GO" id="GO:0000723">
    <property type="term" value="P:telomere maintenance"/>
    <property type="evidence" value="ECO:0007669"/>
    <property type="project" value="InterPro"/>
</dbReference>
<feature type="region of interest" description="Disordered" evidence="1">
    <location>
        <begin position="424"/>
        <end position="445"/>
    </location>
</feature>
<sequence>MNQGLALEIMLSGKSVLLTGPAGAGKTFVLNQCIKLAKYAGKHVSVTATTGLAATHLGGTTIHSWSGIGVYDSIGNNFVDHMAKGRREIIEKTDILIIDEISMMHDFRLDMVDEVCRLVRKNDEPFGGIQIIMSGDFFQLPPINRGDTRAGGFVVNSQVWRELDPVICYLHEQHRQDDEQLLNILNAIRAGDVRRHHAELLLARAEEFPDDLEQLTELHTVNVDVDTMNEAKLETLEGDEVVYSQMTTGSENYVETLQRSVLAPANLKVKKGALVMAVKNSPERKYVNGSIGTIIDFEPYTDYPIVKFKNGKEVSMVPDTWELRDGDKKRASISQIPLRLAWAITIHKSQGMTLDAARMDLRKAFVEGMGYVALSRVKKLNNLYLIGINQMALKVSEEAQTIDAVLRVKAAADAKRFAHLEKKAKERAEAPEQTPATDKKSGWNKKIAKMRQTYPNAYRPWESDQDELLKQEFQQGLNIAALSKLLGRHEGSIKMRLQKHFGDDVVQE</sequence>
<accession>A0A4Q0AI01</accession>
<dbReference type="EMBL" id="SCKX01000001">
    <property type="protein sequence ID" value="RWZ78609.1"/>
    <property type="molecule type" value="Genomic_DNA"/>
</dbReference>
<organism evidence="3 4">
    <name type="scientific">Candidatus Microsaccharimonas sossegonensis</name>
    <dbReference type="NCBI Taxonomy" id="2506948"/>
    <lineage>
        <taxon>Bacteria</taxon>
        <taxon>Candidatus Saccharimonadota</taxon>
        <taxon>Candidatus Saccharimonadia</taxon>
        <taxon>Candidatus Saccharimonadales</taxon>
        <taxon>Candidatus Saccharimonadaceae</taxon>
        <taxon>Candidatus Microsaccharimonas</taxon>
    </lineage>
</organism>
<dbReference type="CDD" id="cd18809">
    <property type="entry name" value="SF1_C_RecD"/>
    <property type="match status" value="1"/>
</dbReference>
<dbReference type="InterPro" id="IPR010285">
    <property type="entry name" value="DNA_helicase_pif1-like_DEAD"/>
</dbReference>
<evidence type="ECO:0000313" key="4">
    <source>
        <dbReference type="Proteomes" id="UP000289257"/>
    </source>
</evidence>
<dbReference type="SUPFAM" id="SSF52540">
    <property type="entry name" value="P-loop containing nucleoside triphosphate hydrolases"/>
    <property type="match status" value="2"/>
</dbReference>
<name>A0A4Q0AI01_9BACT</name>
<dbReference type="GO" id="GO:0006281">
    <property type="term" value="P:DNA repair"/>
    <property type="evidence" value="ECO:0007669"/>
    <property type="project" value="InterPro"/>
</dbReference>
<reference evidence="3" key="1">
    <citation type="submission" date="2019-01" db="EMBL/GenBank/DDBJ databases">
        <title>Genomic signatures and co-occurrence patterns of the ultra-small Saccharimodia (Patescibacteria phylum) suggest a symbiotic lifestyle.</title>
        <authorList>
            <person name="Lemos L."/>
            <person name="Medeiros J."/>
            <person name="Andreote F."/>
            <person name="Fernandes G."/>
            <person name="Varani A."/>
            <person name="Oliveira G."/>
            <person name="Pylro V."/>
        </authorList>
    </citation>
    <scope>NUCLEOTIDE SEQUENCE [LARGE SCALE GENOMIC DNA]</scope>
    <source>
        <strain evidence="3">AMD02</strain>
    </source>
</reference>
<dbReference type="SMART" id="SM00382">
    <property type="entry name" value="AAA"/>
    <property type="match status" value="1"/>
</dbReference>
<evidence type="ECO:0000259" key="2">
    <source>
        <dbReference type="SMART" id="SM00382"/>
    </source>
</evidence>
<dbReference type="Gene3D" id="2.30.30.940">
    <property type="match status" value="1"/>
</dbReference>
<dbReference type="Proteomes" id="UP000289257">
    <property type="component" value="Unassembled WGS sequence"/>
</dbReference>
<dbReference type="GO" id="GO:0003678">
    <property type="term" value="F:DNA helicase activity"/>
    <property type="evidence" value="ECO:0007669"/>
    <property type="project" value="InterPro"/>
</dbReference>
<dbReference type="CDD" id="cd18037">
    <property type="entry name" value="DEXSc_Pif1_like"/>
    <property type="match status" value="1"/>
</dbReference>
<feature type="domain" description="AAA+ ATPase" evidence="2">
    <location>
        <begin position="12"/>
        <end position="156"/>
    </location>
</feature>
<dbReference type="GO" id="GO:0004519">
    <property type="term" value="F:endonuclease activity"/>
    <property type="evidence" value="ECO:0007669"/>
    <property type="project" value="UniProtKB-KW"/>
</dbReference>
<dbReference type="InterPro" id="IPR003593">
    <property type="entry name" value="AAA+_ATPase"/>
</dbReference>
<dbReference type="AlphaFoldDB" id="A0A4Q0AI01"/>
<keyword evidence="3" id="KW-0378">Hydrolase</keyword>
<keyword evidence="4" id="KW-1185">Reference proteome</keyword>
<dbReference type="Gene3D" id="3.40.50.300">
    <property type="entry name" value="P-loop containing nucleotide triphosphate hydrolases"/>
    <property type="match status" value="2"/>
</dbReference>
<dbReference type="PANTHER" id="PTHR47642">
    <property type="entry name" value="ATP-DEPENDENT DNA HELICASE"/>
    <property type="match status" value="1"/>
</dbReference>
<proteinExistence type="predicted"/>
<keyword evidence="3" id="KW-0540">Nuclease</keyword>
<comment type="caution">
    <text evidence="3">The sequence shown here is derived from an EMBL/GenBank/DDBJ whole genome shotgun (WGS) entry which is preliminary data.</text>
</comment>
<dbReference type="InterPro" id="IPR051055">
    <property type="entry name" value="PIF1_helicase"/>
</dbReference>